<keyword evidence="6 8" id="KW-0067">ATP-binding</keyword>
<name>A0A388SDE9_9BURK</name>
<keyword evidence="1 8" id="KW-0028">Amino-acid biosynthesis</keyword>
<dbReference type="PANTHER" id="PTHR21064:SF6">
    <property type="entry name" value="AMINOGLYCOSIDE PHOSPHOTRANSFERASE DOMAIN-CONTAINING PROTEIN"/>
    <property type="match status" value="1"/>
</dbReference>
<dbReference type="GO" id="GO:0005524">
    <property type="term" value="F:ATP binding"/>
    <property type="evidence" value="ECO:0007669"/>
    <property type="project" value="UniProtKB-KW"/>
</dbReference>
<dbReference type="InterPro" id="IPR005280">
    <property type="entry name" value="Homoserine_kinase_II"/>
</dbReference>
<organism evidence="11 12">
    <name type="scientific">Mesosutterella multiformis</name>
    <dbReference type="NCBI Taxonomy" id="2259133"/>
    <lineage>
        <taxon>Bacteria</taxon>
        <taxon>Pseudomonadati</taxon>
        <taxon>Pseudomonadota</taxon>
        <taxon>Betaproteobacteria</taxon>
        <taxon>Burkholderiales</taxon>
        <taxon>Sutterellaceae</taxon>
        <taxon>Mesosutterella</taxon>
    </lineage>
</organism>
<dbReference type="InterPro" id="IPR050249">
    <property type="entry name" value="Pseudomonas-type_ThrB"/>
</dbReference>
<dbReference type="EMBL" id="BGZJ01000001">
    <property type="protein sequence ID" value="GBO92764.1"/>
    <property type="molecule type" value="Genomic_DNA"/>
</dbReference>
<dbReference type="AlphaFoldDB" id="A0A388SDE9"/>
<comment type="pathway">
    <text evidence="8">Amino-acid biosynthesis; L-threonine biosynthesis; L-threonine from L-aspartate: step 4/5.</text>
</comment>
<evidence type="ECO:0000313" key="11">
    <source>
        <dbReference type="EMBL" id="GBO92764.1"/>
    </source>
</evidence>
<dbReference type="PANTHER" id="PTHR21064">
    <property type="entry name" value="AMINOGLYCOSIDE PHOSPHOTRANSFERASE DOMAIN-CONTAINING PROTEIN-RELATED"/>
    <property type="match status" value="1"/>
</dbReference>
<dbReference type="Gene3D" id="3.30.200.20">
    <property type="entry name" value="Phosphorylase Kinase, domain 1"/>
    <property type="match status" value="1"/>
</dbReference>
<keyword evidence="3 8" id="KW-0791">Threonine biosynthesis</keyword>
<dbReference type="Gene3D" id="3.90.1200.10">
    <property type="match status" value="1"/>
</dbReference>
<evidence type="ECO:0000256" key="4">
    <source>
        <dbReference type="ARBA" id="ARBA00022741"/>
    </source>
</evidence>
<keyword evidence="5 8" id="KW-0418">Kinase</keyword>
<feature type="domain" description="Aminoglycoside phosphotransferase" evidence="10">
    <location>
        <begin position="27"/>
        <end position="263"/>
    </location>
</feature>
<dbReference type="SUPFAM" id="SSF56112">
    <property type="entry name" value="Protein kinase-like (PK-like)"/>
    <property type="match status" value="1"/>
</dbReference>
<dbReference type="NCBIfam" id="NF003558">
    <property type="entry name" value="PRK05231.1"/>
    <property type="match status" value="1"/>
</dbReference>
<evidence type="ECO:0000256" key="2">
    <source>
        <dbReference type="ARBA" id="ARBA00022679"/>
    </source>
</evidence>
<comment type="catalytic activity">
    <reaction evidence="8">
        <text>L-homoserine + ATP = O-phospho-L-homoserine + ADP + H(+)</text>
        <dbReference type="Rhea" id="RHEA:13985"/>
        <dbReference type="ChEBI" id="CHEBI:15378"/>
        <dbReference type="ChEBI" id="CHEBI:30616"/>
        <dbReference type="ChEBI" id="CHEBI:57476"/>
        <dbReference type="ChEBI" id="CHEBI:57590"/>
        <dbReference type="ChEBI" id="CHEBI:456216"/>
        <dbReference type="EC" id="2.7.1.39"/>
    </reaction>
</comment>
<dbReference type="EC" id="2.7.1.39" evidence="8 9"/>
<dbReference type="NCBIfam" id="TIGR00938">
    <property type="entry name" value="thrB_alt"/>
    <property type="match status" value="1"/>
</dbReference>
<dbReference type="UniPathway" id="UPA00050">
    <property type="reaction ID" value="UER00064"/>
</dbReference>
<dbReference type="CDD" id="cd05153">
    <property type="entry name" value="HomoserineK_II"/>
    <property type="match status" value="1"/>
</dbReference>
<evidence type="ECO:0000256" key="8">
    <source>
        <dbReference type="HAMAP-Rule" id="MF_00301"/>
    </source>
</evidence>
<evidence type="ECO:0000259" key="10">
    <source>
        <dbReference type="Pfam" id="PF01636"/>
    </source>
</evidence>
<dbReference type="GO" id="GO:0009088">
    <property type="term" value="P:threonine biosynthetic process"/>
    <property type="evidence" value="ECO:0007669"/>
    <property type="project" value="UniProtKB-UniRule"/>
</dbReference>
<comment type="similarity">
    <text evidence="7 8">Belongs to the pseudomonas-type ThrB family.</text>
</comment>
<dbReference type="GO" id="GO:0004413">
    <property type="term" value="F:homoserine kinase activity"/>
    <property type="evidence" value="ECO:0007669"/>
    <property type="project" value="UniProtKB-UniRule"/>
</dbReference>
<evidence type="ECO:0000313" key="12">
    <source>
        <dbReference type="Proteomes" id="UP000266091"/>
    </source>
</evidence>
<gene>
    <name evidence="8 11" type="primary">thrB</name>
    <name evidence="11" type="ORF">MESMUL_01180</name>
</gene>
<dbReference type="Pfam" id="PF01636">
    <property type="entry name" value="APH"/>
    <property type="match status" value="1"/>
</dbReference>
<protein>
    <recommendedName>
        <fullName evidence="8 9">Homoserine kinase</fullName>
        <shortName evidence="8">HK</shortName>
        <shortName evidence="8">HSK</shortName>
        <ecNumber evidence="8 9">2.7.1.39</ecNumber>
    </recommendedName>
</protein>
<evidence type="ECO:0000256" key="1">
    <source>
        <dbReference type="ARBA" id="ARBA00022605"/>
    </source>
</evidence>
<keyword evidence="2 8" id="KW-0808">Transferase</keyword>
<evidence type="ECO:0000256" key="3">
    <source>
        <dbReference type="ARBA" id="ARBA00022697"/>
    </source>
</evidence>
<evidence type="ECO:0000256" key="6">
    <source>
        <dbReference type="ARBA" id="ARBA00022840"/>
    </source>
</evidence>
<dbReference type="InterPro" id="IPR011009">
    <property type="entry name" value="Kinase-like_dom_sf"/>
</dbReference>
<sequence length="327" mass="36884">MAVFTTVPEISAKDFISRWPAGAFRSITPIASGIENTNYFVDTDTGRWVLTIFEKLTDKTLPFYLSLMEHLGEKGCAVARPLRTKNGDLFDHYDGKPAILTNRLPGEDGREVTAPTCASMGETLARMHLAVQDFKLWQENPRGLAWWIETIPRILPIVPADIRSGLAHELQAQIALQGGEAWKALPAGACHSDLFRNNAKVSDIGTGHERVTGVFDFFFAGCVPFIYDLAVTMNDWCTDMKTGEFIPEREKAFLDAYAFVRPLSGLEKQMWRGVLCAAAFRFWVSRLSDFYEPRDAALLKPHDPEEFRRILVNRQVCDLYWPEASTD</sequence>
<proteinExistence type="inferred from homology"/>
<dbReference type="RefSeq" id="WP_022443593.1">
    <property type="nucleotide sequence ID" value="NZ_BGZJ01000001.1"/>
</dbReference>
<dbReference type="HAMAP" id="MF_00301">
    <property type="entry name" value="Homoser_kinase_2"/>
    <property type="match status" value="1"/>
</dbReference>
<dbReference type="Proteomes" id="UP000266091">
    <property type="component" value="Unassembled WGS sequence"/>
</dbReference>
<dbReference type="InterPro" id="IPR002575">
    <property type="entry name" value="Aminoglycoside_PTrfase"/>
</dbReference>
<keyword evidence="4 8" id="KW-0547">Nucleotide-binding</keyword>
<evidence type="ECO:0000256" key="5">
    <source>
        <dbReference type="ARBA" id="ARBA00022777"/>
    </source>
</evidence>
<keyword evidence="12" id="KW-1185">Reference proteome</keyword>
<dbReference type="OrthoDB" id="9777460at2"/>
<reference evidence="11 12" key="1">
    <citation type="journal article" date="2018" name="Int. J. Syst. Evol. Microbiol.">
        <title>Mesosutterella multiformis gen. nov., sp. nov., a member of the family Sutterellaceae and Sutterella megalosphaeroides sp. nov., isolated from human faeces.</title>
        <authorList>
            <person name="Sakamoto M."/>
            <person name="Ikeyama N."/>
            <person name="Kunihiro T."/>
            <person name="Iino T."/>
            <person name="Yuki M."/>
            <person name="Ohkuma M."/>
        </authorList>
    </citation>
    <scope>NUCLEOTIDE SEQUENCE [LARGE SCALE GENOMIC DNA]</scope>
    <source>
        <strain evidence="11 12">4NBBH2</strain>
    </source>
</reference>
<evidence type="ECO:0000256" key="7">
    <source>
        <dbReference type="ARBA" id="ARBA00038240"/>
    </source>
</evidence>
<comment type="caution">
    <text evidence="11">The sequence shown here is derived from an EMBL/GenBank/DDBJ whole genome shotgun (WGS) entry which is preliminary data.</text>
</comment>
<evidence type="ECO:0000256" key="9">
    <source>
        <dbReference type="NCBIfam" id="TIGR00938"/>
    </source>
</evidence>
<accession>A0A388SDE9</accession>